<keyword evidence="1" id="KW-0255">Endonuclease</keyword>
<evidence type="ECO:0000313" key="2">
    <source>
        <dbReference type="Proteomes" id="UP000293162"/>
    </source>
</evidence>
<dbReference type="SUPFAM" id="SSF52980">
    <property type="entry name" value="Restriction endonuclease-like"/>
    <property type="match status" value="1"/>
</dbReference>
<organism evidence="1 2">
    <name type="scientific">Emticicia agri</name>
    <dbReference type="NCBI Taxonomy" id="2492393"/>
    <lineage>
        <taxon>Bacteria</taxon>
        <taxon>Pseudomonadati</taxon>
        <taxon>Bacteroidota</taxon>
        <taxon>Cytophagia</taxon>
        <taxon>Cytophagales</taxon>
        <taxon>Leadbetterellaceae</taxon>
        <taxon>Emticicia</taxon>
    </lineage>
</organism>
<accession>A0A4Q5M449</accession>
<protein>
    <submittedName>
        <fullName evidence="1">Uma2 family endonuclease</fullName>
    </submittedName>
</protein>
<dbReference type="Proteomes" id="UP000293162">
    <property type="component" value="Unassembled WGS sequence"/>
</dbReference>
<keyword evidence="2" id="KW-1185">Reference proteome</keyword>
<sequence length="201" mass="23162">METTLLTPKKRERKIPEYLVKEVLNGTPIYYKGYKSVLNGNKTLEEIMGSSGLQGLIILFIQKLLIKNLDEKLYLPLTGEVGLHLSHKNNLSGDIMVYKTGQIPVFTKKYLEVAPMLQVEVDTNIDNSNITDNQYVTQKTKRLLEFGVEKLIWVFTTTQTIWIAEPHQDWRIVDWNKTIDLIEGIQMNLGEYLSTMNVELD</sequence>
<reference evidence="1 2" key="1">
    <citation type="submission" date="2019-02" db="EMBL/GenBank/DDBJ databases">
        <title>Bacterial novel species Emticicia sp. 17J42-9 isolated from soil.</title>
        <authorList>
            <person name="Jung H.-Y."/>
        </authorList>
    </citation>
    <scope>NUCLEOTIDE SEQUENCE [LARGE SCALE GENOMIC DNA]</scope>
    <source>
        <strain evidence="1 2">17J42-9</strain>
    </source>
</reference>
<dbReference type="InterPro" id="IPR012296">
    <property type="entry name" value="Nuclease_put_TT1808"/>
</dbReference>
<dbReference type="EMBL" id="SEWF01000005">
    <property type="protein sequence ID" value="RYU96879.1"/>
    <property type="molecule type" value="Genomic_DNA"/>
</dbReference>
<dbReference type="GO" id="GO:0004519">
    <property type="term" value="F:endonuclease activity"/>
    <property type="evidence" value="ECO:0007669"/>
    <property type="project" value="UniProtKB-KW"/>
</dbReference>
<comment type="caution">
    <text evidence="1">The sequence shown here is derived from an EMBL/GenBank/DDBJ whole genome shotgun (WGS) entry which is preliminary data.</text>
</comment>
<evidence type="ECO:0000313" key="1">
    <source>
        <dbReference type="EMBL" id="RYU96879.1"/>
    </source>
</evidence>
<dbReference type="InterPro" id="IPR011335">
    <property type="entry name" value="Restrct_endonuc-II-like"/>
</dbReference>
<dbReference type="OrthoDB" id="942191at2"/>
<dbReference type="RefSeq" id="WP_130019834.1">
    <property type="nucleotide sequence ID" value="NZ_SEWF01000005.1"/>
</dbReference>
<keyword evidence="1" id="KW-0378">Hydrolase</keyword>
<dbReference type="Gene3D" id="3.90.1570.10">
    <property type="entry name" value="tt1808, chain A"/>
    <property type="match status" value="1"/>
</dbReference>
<name>A0A4Q5M449_9BACT</name>
<gene>
    <name evidence="1" type="ORF">EWM59_04955</name>
</gene>
<dbReference type="AlphaFoldDB" id="A0A4Q5M449"/>
<proteinExistence type="predicted"/>
<keyword evidence="1" id="KW-0540">Nuclease</keyword>